<feature type="transmembrane region" description="Helical" evidence="8">
    <location>
        <begin position="169"/>
        <end position="191"/>
    </location>
</feature>
<feature type="region of interest" description="Disordered" evidence="7">
    <location>
        <begin position="519"/>
        <end position="562"/>
    </location>
</feature>
<dbReference type="AlphaFoldDB" id="A0A286H3K8"/>
<dbReference type="Gene3D" id="1.20.1720.10">
    <property type="entry name" value="Multidrug resistance protein D"/>
    <property type="match status" value="2"/>
</dbReference>
<evidence type="ECO:0000256" key="7">
    <source>
        <dbReference type="SAM" id="MobiDB-lite"/>
    </source>
</evidence>
<feature type="transmembrane region" description="Helical" evidence="8">
    <location>
        <begin position="197"/>
        <end position="217"/>
    </location>
</feature>
<dbReference type="PROSITE" id="PS50850">
    <property type="entry name" value="MFS"/>
    <property type="match status" value="1"/>
</dbReference>
<sequence>MATGRPPVPGPRHPVDPASSDGRAAAPVEERRTGPGGRPLWVALVLISTVQLMVVLDGSVVNIALPRIQEELAISDADLTWVVTAYAIAFGGLLLLGGRLGDLIGRRKVFFAGVLLFALGSLLAGVAQEQWQLLAARALQGAGAAAASPTALALITTTFPAGPPRNRAFAVYAAMSGAGAAVGLILGGALTEASWRWTMLINVPIGLIVAFMAPRFLAESAPQPGRWDLPGALTGTIGLAAIVYGFNRKAQTDADTGLPQEWSDTLVYGPIVVGVVLLVAFFLVEARSPHALLPMRVIADRTRAVSFAVMLVIGAAIFSMFLFVSLFVQQVLGYSPLEAGIAFLPFTVGIVVAAQIASTLASRVDPRWIAGAGGGLSVLAMWGYSRMDADAGYATDLLPWIVVQAVGMGLLFVPLTLTAVSRVDAGDAGVGSAVLNTVQQVGGAVGIAVLGTVFANGISERFAQLAAAGPPGPEAALEAQAHGTSQAFMVAIWMMAAVTVVIVVGLSIRHEDLATDVTPGQAAALSEGAGVGEAPEIPPQAGSPADDPAASGSDAPEGRRVT</sequence>
<feature type="compositionally biased region" description="Low complexity" evidence="7">
    <location>
        <begin position="539"/>
        <end position="555"/>
    </location>
</feature>
<evidence type="ECO:0000313" key="11">
    <source>
        <dbReference type="Proteomes" id="UP000219482"/>
    </source>
</evidence>
<feature type="transmembrane region" description="Helical" evidence="8">
    <location>
        <begin position="79"/>
        <end position="97"/>
    </location>
</feature>
<feature type="transmembrane region" description="Helical" evidence="8">
    <location>
        <begin position="139"/>
        <end position="157"/>
    </location>
</feature>
<keyword evidence="4 8" id="KW-0812">Transmembrane</keyword>
<feature type="transmembrane region" description="Helical" evidence="8">
    <location>
        <begin position="266"/>
        <end position="284"/>
    </location>
</feature>
<dbReference type="Pfam" id="PF07690">
    <property type="entry name" value="MFS_1"/>
    <property type="match status" value="1"/>
</dbReference>
<keyword evidence="5 8" id="KW-1133">Transmembrane helix</keyword>
<keyword evidence="2" id="KW-0813">Transport</keyword>
<keyword evidence="11" id="KW-1185">Reference proteome</keyword>
<feature type="transmembrane region" description="Helical" evidence="8">
    <location>
        <begin position="229"/>
        <end position="246"/>
    </location>
</feature>
<dbReference type="InterPro" id="IPR020846">
    <property type="entry name" value="MFS_dom"/>
</dbReference>
<evidence type="ECO:0000256" key="3">
    <source>
        <dbReference type="ARBA" id="ARBA00022475"/>
    </source>
</evidence>
<dbReference type="InterPro" id="IPR036259">
    <property type="entry name" value="MFS_trans_sf"/>
</dbReference>
<protein>
    <submittedName>
        <fullName evidence="10">Drug resistance transporter, EmrB/QacA subfamily</fullName>
    </submittedName>
</protein>
<dbReference type="GO" id="GO:0022857">
    <property type="term" value="F:transmembrane transporter activity"/>
    <property type="evidence" value="ECO:0007669"/>
    <property type="project" value="InterPro"/>
</dbReference>
<dbReference type="OrthoDB" id="4668943at2"/>
<organism evidence="10 11">
    <name type="scientific">Blastococcus haudaquaticus</name>
    <dbReference type="NCBI Taxonomy" id="1938745"/>
    <lineage>
        <taxon>Bacteria</taxon>
        <taxon>Bacillati</taxon>
        <taxon>Actinomycetota</taxon>
        <taxon>Actinomycetes</taxon>
        <taxon>Geodermatophilales</taxon>
        <taxon>Geodermatophilaceae</taxon>
        <taxon>Blastococcus</taxon>
    </lineage>
</organism>
<evidence type="ECO:0000256" key="1">
    <source>
        <dbReference type="ARBA" id="ARBA00004651"/>
    </source>
</evidence>
<keyword evidence="6 8" id="KW-0472">Membrane</keyword>
<dbReference type="EMBL" id="OCNK01000004">
    <property type="protein sequence ID" value="SOE02282.1"/>
    <property type="molecule type" value="Genomic_DNA"/>
</dbReference>
<feature type="transmembrane region" description="Helical" evidence="8">
    <location>
        <begin position="40"/>
        <end position="59"/>
    </location>
</feature>
<keyword evidence="3" id="KW-1003">Cell membrane</keyword>
<dbReference type="RefSeq" id="WP_097185191.1">
    <property type="nucleotide sequence ID" value="NZ_OCNK01000004.1"/>
</dbReference>
<dbReference type="InterPro" id="IPR011701">
    <property type="entry name" value="MFS"/>
</dbReference>
<gene>
    <name evidence="10" type="ORF">SAMN06272739_3486</name>
</gene>
<feature type="region of interest" description="Disordered" evidence="7">
    <location>
        <begin position="1"/>
        <end position="33"/>
    </location>
</feature>
<dbReference type="InterPro" id="IPR004638">
    <property type="entry name" value="EmrB-like"/>
</dbReference>
<evidence type="ECO:0000256" key="8">
    <source>
        <dbReference type="SAM" id="Phobius"/>
    </source>
</evidence>
<proteinExistence type="predicted"/>
<name>A0A286H3K8_9ACTN</name>
<comment type="subcellular location">
    <subcellularLocation>
        <location evidence="1">Cell membrane</location>
        <topology evidence="1">Multi-pass membrane protein</topology>
    </subcellularLocation>
</comment>
<feature type="transmembrane region" description="Helical" evidence="8">
    <location>
        <begin position="487"/>
        <end position="508"/>
    </location>
</feature>
<feature type="transmembrane region" description="Helical" evidence="8">
    <location>
        <begin position="340"/>
        <end position="361"/>
    </location>
</feature>
<evidence type="ECO:0000256" key="6">
    <source>
        <dbReference type="ARBA" id="ARBA00023136"/>
    </source>
</evidence>
<dbReference type="PANTHER" id="PTHR42718">
    <property type="entry name" value="MAJOR FACILITATOR SUPERFAMILY MULTIDRUG TRANSPORTER MFSC"/>
    <property type="match status" value="1"/>
</dbReference>
<dbReference type="SUPFAM" id="SSF103473">
    <property type="entry name" value="MFS general substrate transporter"/>
    <property type="match status" value="1"/>
</dbReference>
<dbReference type="Proteomes" id="UP000219482">
    <property type="component" value="Unassembled WGS sequence"/>
</dbReference>
<evidence type="ECO:0000256" key="2">
    <source>
        <dbReference type="ARBA" id="ARBA00022448"/>
    </source>
</evidence>
<evidence type="ECO:0000259" key="9">
    <source>
        <dbReference type="PROSITE" id="PS50850"/>
    </source>
</evidence>
<feature type="transmembrane region" description="Helical" evidence="8">
    <location>
        <begin position="109"/>
        <end position="127"/>
    </location>
</feature>
<evidence type="ECO:0000256" key="5">
    <source>
        <dbReference type="ARBA" id="ARBA00022989"/>
    </source>
</evidence>
<dbReference type="GO" id="GO:0005886">
    <property type="term" value="C:plasma membrane"/>
    <property type="evidence" value="ECO:0007669"/>
    <property type="project" value="UniProtKB-SubCell"/>
</dbReference>
<feature type="compositionally biased region" description="Pro residues" evidence="7">
    <location>
        <begin position="1"/>
        <end position="12"/>
    </location>
</feature>
<dbReference type="PANTHER" id="PTHR42718:SF46">
    <property type="entry name" value="BLR6921 PROTEIN"/>
    <property type="match status" value="1"/>
</dbReference>
<dbReference type="NCBIfam" id="TIGR00711">
    <property type="entry name" value="efflux_EmrB"/>
    <property type="match status" value="1"/>
</dbReference>
<reference evidence="11" key="1">
    <citation type="submission" date="2017-09" db="EMBL/GenBank/DDBJ databases">
        <authorList>
            <person name="Varghese N."/>
            <person name="Submissions S."/>
        </authorList>
    </citation>
    <scope>NUCLEOTIDE SEQUENCE [LARGE SCALE GENOMIC DNA]</scope>
    <source>
        <strain evidence="11">DSM 44270</strain>
    </source>
</reference>
<feature type="transmembrane region" description="Helical" evidence="8">
    <location>
        <begin position="397"/>
        <end position="417"/>
    </location>
</feature>
<evidence type="ECO:0000256" key="4">
    <source>
        <dbReference type="ARBA" id="ARBA00022692"/>
    </source>
</evidence>
<feature type="transmembrane region" description="Helical" evidence="8">
    <location>
        <begin position="305"/>
        <end position="328"/>
    </location>
</feature>
<evidence type="ECO:0000313" key="10">
    <source>
        <dbReference type="EMBL" id="SOE02282.1"/>
    </source>
</evidence>
<accession>A0A286H3K8</accession>
<dbReference type="CDD" id="cd17321">
    <property type="entry name" value="MFS_MMR_MDR_like"/>
    <property type="match status" value="1"/>
</dbReference>
<feature type="transmembrane region" description="Helical" evidence="8">
    <location>
        <begin position="368"/>
        <end position="385"/>
    </location>
</feature>
<feature type="domain" description="Major facilitator superfamily (MFS) profile" evidence="9">
    <location>
        <begin position="43"/>
        <end position="514"/>
    </location>
</feature>